<feature type="transmembrane region" description="Helical" evidence="1">
    <location>
        <begin position="111"/>
        <end position="130"/>
    </location>
</feature>
<evidence type="ECO:0000313" key="2">
    <source>
        <dbReference type="EMBL" id="QYA32602.1"/>
    </source>
</evidence>
<reference evidence="2" key="1">
    <citation type="submission" date="2021-07" db="EMBL/GenBank/DDBJ databases">
        <title>Prevalence and characterization of methicillin-resistant Macrococcus spp. in food producing animals and meat in Switzerland in 2019.</title>
        <authorList>
            <person name="Keller J.E."/>
            <person name="Schwendener S."/>
            <person name="Neuenschwander J."/>
            <person name="Overesch G."/>
            <person name="Perreten V."/>
        </authorList>
    </citation>
    <scope>NUCLEOTIDE SEQUENCE</scope>
    <source>
        <strain evidence="2">19Msa1099</strain>
    </source>
</reference>
<evidence type="ECO:0000256" key="1">
    <source>
        <dbReference type="SAM" id="Phobius"/>
    </source>
</evidence>
<dbReference type="AlphaFoldDB" id="A0AAT9P5S3"/>
<feature type="transmembrane region" description="Helical" evidence="1">
    <location>
        <begin position="34"/>
        <end position="52"/>
    </location>
</feature>
<accession>A0AAT9P5S3</accession>
<dbReference type="Pfam" id="PF11683">
    <property type="entry name" value="DUF3278"/>
    <property type="match status" value="1"/>
</dbReference>
<name>A0AAT9P5S3_9STAP</name>
<organism evidence="2">
    <name type="scientific">Macrococcus psychrotolerans</name>
    <dbReference type="NCBI Taxonomy" id="3039389"/>
    <lineage>
        <taxon>Bacteria</taxon>
        <taxon>Bacillati</taxon>
        <taxon>Bacillota</taxon>
        <taxon>Bacilli</taxon>
        <taxon>Bacillales</taxon>
        <taxon>Staphylococcaceae</taxon>
        <taxon>Macrococcus</taxon>
    </lineage>
</organism>
<proteinExistence type="predicted"/>
<dbReference type="EMBL" id="CP079955">
    <property type="protein sequence ID" value="QYA32602.1"/>
    <property type="molecule type" value="Genomic_DNA"/>
</dbReference>
<gene>
    <name evidence="2" type="ORF">KYI10_09695</name>
</gene>
<sequence>MKKLDCDYLSAFTGLDMTNDEYQRQQGYIILTNCFNYIFLLIPILLLGSLAWDLYHQIISAGTIIFFITQQVLSIFVLNHIRKTKVDISEYYTHDDYKVELKKVKLQSVKIGLYWGSTMYLLMEVLFKLISGEKYEFSWFNLLIWVLGGAFFGTMMYFVARTKIKKVTEDEVE</sequence>
<keyword evidence="1" id="KW-1133">Transmembrane helix</keyword>
<dbReference type="InterPro" id="IPR021697">
    <property type="entry name" value="DUF3278"/>
</dbReference>
<feature type="transmembrane region" description="Helical" evidence="1">
    <location>
        <begin position="58"/>
        <end position="78"/>
    </location>
</feature>
<protein>
    <submittedName>
        <fullName evidence="2">DUF3278 domain-containing protein</fullName>
    </submittedName>
</protein>
<keyword evidence="1" id="KW-0472">Membrane</keyword>
<feature type="transmembrane region" description="Helical" evidence="1">
    <location>
        <begin position="142"/>
        <end position="160"/>
    </location>
</feature>
<keyword evidence="1" id="KW-0812">Transmembrane</keyword>